<name>A0A173Z178_9FIRM</name>
<protein>
    <submittedName>
        <fullName evidence="1">PUA domain (Predicted RNA-binding domain)</fullName>
    </submittedName>
</protein>
<dbReference type="SUPFAM" id="SSF52402">
    <property type="entry name" value="Adenine nucleotide alpha hydrolases-like"/>
    <property type="match status" value="1"/>
</dbReference>
<reference evidence="1 2" key="1">
    <citation type="submission" date="2015-09" db="EMBL/GenBank/DDBJ databases">
        <authorList>
            <consortium name="Pathogen Informatics"/>
        </authorList>
    </citation>
    <scope>NUCLEOTIDE SEQUENCE [LARGE SCALE GENOMIC DNA]</scope>
    <source>
        <strain evidence="1 2">2789STDY5834876</strain>
    </source>
</reference>
<dbReference type="STRING" id="39482.ERS852491_00247"/>
<organism evidence="1 2">
    <name type="scientific">Faecalicatena contorta</name>
    <dbReference type="NCBI Taxonomy" id="39482"/>
    <lineage>
        <taxon>Bacteria</taxon>
        <taxon>Bacillati</taxon>
        <taxon>Bacillota</taxon>
        <taxon>Clostridia</taxon>
        <taxon>Lachnospirales</taxon>
        <taxon>Lachnospiraceae</taxon>
        <taxon>Faecalicatena</taxon>
    </lineage>
</organism>
<accession>A0A173Z178</accession>
<dbReference type="EMBL" id="CYZU01000002">
    <property type="protein sequence ID" value="CUN69469.1"/>
    <property type="molecule type" value="Genomic_DNA"/>
</dbReference>
<dbReference type="OrthoDB" id="9774475at2"/>
<evidence type="ECO:0000313" key="1">
    <source>
        <dbReference type="EMBL" id="CUN69469.1"/>
    </source>
</evidence>
<dbReference type="AlphaFoldDB" id="A0A173Z178"/>
<dbReference type="Gene3D" id="3.40.50.620">
    <property type="entry name" value="HUPs"/>
    <property type="match status" value="1"/>
</dbReference>
<evidence type="ECO:0000313" key="2">
    <source>
        <dbReference type="Proteomes" id="UP000095544"/>
    </source>
</evidence>
<gene>
    <name evidence="1" type="ORF">ERS852491_00247</name>
</gene>
<dbReference type="InterPro" id="IPR014729">
    <property type="entry name" value="Rossmann-like_a/b/a_fold"/>
</dbReference>
<dbReference type="Proteomes" id="UP000095544">
    <property type="component" value="Unassembled WGS sequence"/>
</dbReference>
<sequence length="255" mass="30114">MHYSLSWSGGKDSTASIILAHEHNEPIDEIVFCEVMFDLKNGISGENPRHIKFVKEVARPVFESWGYKVVILRADKDYLDYFNHIIERPRKHQNHKGMKYGFPGVGMCGIQRDLKAKPLDDYRKNIHDTLVQYVGICCDEEKRLETLHKHNNRVSLLERYGYNGEMARRKCIEYGLYSPTYELSKRGGCWFCPNAKFEEQKEIKMLLPDVWKQFVELESRTDVVYNRFNPFGLSLQEIDEQIEWDSRQMTIFDFI</sequence>
<proteinExistence type="predicted"/>